<accession>A0A8J2L0D2</accession>
<evidence type="ECO:0000256" key="1">
    <source>
        <dbReference type="SAM" id="MobiDB-lite"/>
    </source>
</evidence>
<dbReference type="EMBL" id="CAJVCH010531614">
    <property type="protein sequence ID" value="CAG7824076.1"/>
    <property type="molecule type" value="Genomic_DNA"/>
</dbReference>
<feature type="compositionally biased region" description="Basic and acidic residues" evidence="1">
    <location>
        <begin position="33"/>
        <end position="43"/>
    </location>
</feature>
<name>A0A8J2L0D2_9HEXA</name>
<keyword evidence="3" id="KW-1185">Reference proteome</keyword>
<reference evidence="2" key="1">
    <citation type="submission" date="2021-06" db="EMBL/GenBank/DDBJ databases">
        <authorList>
            <person name="Hodson N. C."/>
            <person name="Mongue J. A."/>
            <person name="Jaron S. K."/>
        </authorList>
    </citation>
    <scope>NUCLEOTIDE SEQUENCE</scope>
</reference>
<proteinExistence type="predicted"/>
<gene>
    <name evidence="2" type="ORF">AFUS01_LOCUS34256</name>
</gene>
<comment type="caution">
    <text evidence="2">The sequence shown here is derived from an EMBL/GenBank/DDBJ whole genome shotgun (WGS) entry which is preliminary data.</text>
</comment>
<evidence type="ECO:0000313" key="3">
    <source>
        <dbReference type="Proteomes" id="UP000708208"/>
    </source>
</evidence>
<organism evidence="2 3">
    <name type="scientific">Allacma fusca</name>
    <dbReference type="NCBI Taxonomy" id="39272"/>
    <lineage>
        <taxon>Eukaryota</taxon>
        <taxon>Metazoa</taxon>
        <taxon>Ecdysozoa</taxon>
        <taxon>Arthropoda</taxon>
        <taxon>Hexapoda</taxon>
        <taxon>Collembola</taxon>
        <taxon>Symphypleona</taxon>
        <taxon>Sminthuridae</taxon>
        <taxon>Allacma</taxon>
    </lineage>
</organism>
<feature type="region of interest" description="Disordered" evidence="1">
    <location>
        <begin position="33"/>
        <end position="56"/>
    </location>
</feature>
<feature type="non-terminal residue" evidence="2">
    <location>
        <position position="1"/>
    </location>
</feature>
<dbReference type="AlphaFoldDB" id="A0A8J2L0D2"/>
<evidence type="ECO:0000313" key="2">
    <source>
        <dbReference type="EMBL" id="CAG7824076.1"/>
    </source>
</evidence>
<sequence length="56" mass="6671">MDFVLDKYDLFNAPQYVDFDEFLRDDGSKNDNADEFFNNHREEDDFFPNDNLSPTA</sequence>
<dbReference type="Proteomes" id="UP000708208">
    <property type="component" value="Unassembled WGS sequence"/>
</dbReference>
<protein>
    <submittedName>
        <fullName evidence="2">Uncharacterized protein</fullName>
    </submittedName>
</protein>